<sequence length="74" mass="7539">MGFTDVPHAEGRDSPTGTSFPAPGIGMWPRLIGGVVAGRTHRTGAGYLVILTGVGLEAGVLVPYSARAEFDGLG</sequence>
<accession>A0A402CJA6</accession>
<gene>
    <name evidence="2" type="ORF">Rhow_007923</name>
</gene>
<evidence type="ECO:0000256" key="1">
    <source>
        <dbReference type="SAM" id="MobiDB-lite"/>
    </source>
</evidence>
<dbReference type="Proteomes" id="UP000287519">
    <property type="component" value="Unassembled WGS sequence"/>
</dbReference>
<evidence type="ECO:0000313" key="2">
    <source>
        <dbReference type="EMBL" id="GCE43693.1"/>
    </source>
</evidence>
<reference evidence="2 3" key="1">
    <citation type="submission" date="2018-11" db="EMBL/GenBank/DDBJ databases">
        <title>Microbial catabolism of amino acid.</title>
        <authorList>
            <person name="Hibi M."/>
            <person name="Ogawa J."/>
        </authorList>
    </citation>
    <scope>NUCLEOTIDE SEQUENCE [LARGE SCALE GENOMIC DNA]</scope>
    <source>
        <strain evidence="2 3">C31-06</strain>
    </source>
</reference>
<dbReference type="AlphaFoldDB" id="A0A402CJA6"/>
<name>A0A402CJA6_RHOWR</name>
<protein>
    <submittedName>
        <fullName evidence="2">Uncharacterized protein</fullName>
    </submittedName>
</protein>
<dbReference type="RefSeq" id="WP_124395407.1">
    <property type="nucleotide sequence ID" value="NZ_BHYM01000079.1"/>
</dbReference>
<comment type="caution">
    <text evidence="2">The sequence shown here is derived from an EMBL/GenBank/DDBJ whole genome shotgun (WGS) entry which is preliminary data.</text>
</comment>
<organism evidence="2 3">
    <name type="scientific">Rhodococcus wratislaviensis</name>
    <name type="common">Tsukamurella wratislaviensis</name>
    <dbReference type="NCBI Taxonomy" id="44752"/>
    <lineage>
        <taxon>Bacteria</taxon>
        <taxon>Bacillati</taxon>
        <taxon>Actinomycetota</taxon>
        <taxon>Actinomycetes</taxon>
        <taxon>Mycobacteriales</taxon>
        <taxon>Nocardiaceae</taxon>
        <taxon>Rhodococcus</taxon>
    </lineage>
</organism>
<evidence type="ECO:0000313" key="3">
    <source>
        <dbReference type="Proteomes" id="UP000287519"/>
    </source>
</evidence>
<feature type="region of interest" description="Disordered" evidence="1">
    <location>
        <begin position="1"/>
        <end position="24"/>
    </location>
</feature>
<keyword evidence="3" id="KW-1185">Reference proteome</keyword>
<proteinExistence type="predicted"/>
<dbReference type="EMBL" id="BHYM01000079">
    <property type="protein sequence ID" value="GCE43693.1"/>
    <property type="molecule type" value="Genomic_DNA"/>
</dbReference>